<protein>
    <recommendedName>
        <fullName evidence="3">DUF3052 family protein</fullName>
    </recommendedName>
</protein>
<comment type="caution">
    <text evidence="1">The sequence shown here is derived from an EMBL/GenBank/DDBJ whole genome shotgun (WGS) entry which is preliminary data.</text>
</comment>
<evidence type="ECO:0008006" key="3">
    <source>
        <dbReference type="Google" id="ProtNLM"/>
    </source>
</evidence>
<keyword evidence="2" id="KW-1185">Reference proteome</keyword>
<accession>A0A4R6ZAB5</accession>
<dbReference type="OrthoDB" id="9800461at2"/>
<name>A0A4R6ZAB5_9GAMM</name>
<sequence>MSDHSAAAGYSGKPLSQKLGLKAGLRLRLYQVPDNYAELTAFDLASCRVLARAGEFDFGHAFVRSRAELAQALQTLDGHLHDKGMLWISWPKKASKIPCDMSEDSVRELALPRGLVDTKVCAVDAIWSGLKLVRRLSERG</sequence>
<dbReference type="EMBL" id="SNZH01000001">
    <property type="protein sequence ID" value="TDR48890.1"/>
    <property type="molecule type" value="Genomic_DNA"/>
</dbReference>
<organism evidence="1 2">
    <name type="scientific">Tahibacter aquaticus</name>
    <dbReference type="NCBI Taxonomy" id="520092"/>
    <lineage>
        <taxon>Bacteria</taxon>
        <taxon>Pseudomonadati</taxon>
        <taxon>Pseudomonadota</taxon>
        <taxon>Gammaproteobacteria</taxon>
        <taxon>Lysobacterales</taxon>
        <taxon>Rhodanobacteraceae</taxon>
        <taxon>Tahibacter</taxon>
    </lineage>
</organism>
<dbReference type="RefSeq" id="WP_133816989.1">
    <property type="nucleotide sequence ID" value="NZ_SNZH01000001.1"/>
</dbReference>
<gene>
    <name evidence="1" type="ORF">DFR29_101514</name>
</gene>
<evidence type="ECO:0000313" key="2">
    <source>
        <dbReference type="Proteomes" id="UP000295293"/>
    </source>
</evidence>
<evidence type="ECO:0000313" key="1">
    <source>
        <dbReference type="EMBL" id="TDR48890.1"/>
    </source>
</evidence>
<dbReference type="Proteomes" id="UP000295293">
    <property type="component" value="Unassembled WGS sequence"/>
</dbReference>
<reference evidence="1 2" key="1">
    <citation type="submission" date="2019-03" db="EMBL/GenBank/DDBJ databases">
        <title>Genomic Encyclopedia of Type Strains, Phase IV (KMG-IV): sequencing the most valuable type-strain genomes for metagenomic binning, comparative biology and taxonomic classification.</title>
        <authorList>
            <person name="Goeker M."/>
        </authorList>
    </citation>
    <scope>NUCLEOTIDE SEQUENCE [LARGE SCALE GENOMIC DNA]</scope>
    <source>
        <strain evidence="1 2">DSM 21667</strain>
    </source>
</reference>
<dbReference type="AlphaFoldDB" id="A0A4R6ZAB5"/>
<proteinExistence type="predicted"/>